<dbReference type="InterPro" id="IPR050319">
    <property type="entry name" value="ABC_transp_ATP-bind"/>
</dbReference>
<dbReference type="CDD" id="cd03257">
    <property type="entry name" value="ABC_NikE_OppD_transporters"/>
    <property type="match status" value="1"/>
</dbReference>
<name>A0ABU3G9A0_9MICO</name>
<dbReference type="InterPro" id="IPR027417">
    <property type="entry name" value="P-loop_NTPase"/>
</dbReference>
<dbReference type="EMBL" id="JAUZVV010000001">
    <property type="protein sequence ID" value="MDT3316388.1"/>
    <property type="molecule type" value="Genomic_DNA"/>
</dbReference>
<evidence type="ECO:0000313" key="7">
    <source>
        <dbReference type="Proteomes" id="UP001251849"/>
    </source>
</evidence>
<dbReference type="InterPro" id="IPR003593">
    <property type="entry name" value="AAA+_ATPase"/>
</dbReference>
<sequence length="274" mass="29625">MLEVDGLTIDYGRGRSRRRVVADVSFSIAAGETLGLVGESGSGKSTIGKAILGLVPVAGGSIRFAGEEISTASGRRRRQLTREIQVIYQDPYGSLNPARRIGTTLAEPLTVGRQSLGRREVAARVAEALDLVGLPASAADKLPGDFSGGQRQRIAIARAIIVRPRLIVCDEAVSALDLSIQAQVLNLLQDLSAELKMSYLFVSHDLAVVELLSSRIAVLYKGSLVENGDAREVFDHPRDPYTQLLRAAAPVPAPREQELRRDEFFEKLRARSGV</sequence>
<dbReference type="PANTHER" id="PTHR43776">
    <property type="entry name" value="TRANSPORT ATP-BINDING PROTEIN"/>
    <property type="match status" value="1"/>
</dbReference>
<keyword evidence="2" id="KW-0813">Transport</keyword>
<reference evidence="6 7" key="1">
    <citation type="submission" date="2023-08" db="EMBL/GenBank/DDBJ databases">
        <title>Microbacterium aquilitoris sp. nov. and Microbacterium gwkjibeachense sp. nov., isolated from beach.</title>
        <authorList>
            <person name="Lee S.D."/>
            <person name="Yang H."/>
            <person name="Kim I."/>
        </authorList>
    </citation>
    <scope>NUCLEOTIDE SEQUENCE [LARGE SCALE GENOMIC DNA]</scope>
    <source>
        <strain evidence="6 7">KSW4-11</strain>
    </source>
</reference>
<dbReference type="SUPFAM" id="SSF52540">
    <property type="entry name" value="P-loop containing nucleoside triphosphate hydrolases"/>
    <property type="match status" value="1"/>
</dbReference>
<evidence type="ECO:0000259" key="5">
    <source>
        <dbReference type="PROSITE" id="PS50893"/>
    </source>
</evidence>
<evidence type="ECO:0000256" key="2">
    <source>
        <dbReference type="ARBA" id="ARBA00022448"/>
    </source>
</evidence>
<gene>
    <name evidence="6" type="ORF">Q9S71_06085</name>
</gene>
<comment type="caution">
    <text evidence="6">The sequence shown here is derived from an EMBL/GenBank/DDBJ whole genome shotgun (WGS) entry which is preliminary data.</text>
</comment>
<keyword evidence="4 6" id="KW-0067">ATP-binding</keyword>
<organism evidence="6 7">
    <name type="scientific">Microbacterium gawkjiense</name>
    <dbReference type="NCBI Taxonomy" id="3067309"/>
    <lineage>
        <taxon>Bacteria</taxon>
        <taxon>Bacillati</taxon>
        <taxon>Actinomycetota</taxon>
        <taxon>Actinomycetes</taxon>
        <taxon>Micrococcales</taxon>
        <taxon>Microbacteriaceae</taxon>
        <taxon>Microbacterium</taxon>
    </lineage>
</organism>
<evidence type="ECO:0000256" key="3">
    <source>
        <dbReference type="ARBA" id="ARBA00022741"/>
    </source>
</evidence>
<dbReference type="PANTHER" id="PTHR43776:SF7">
    <property type="entry name" value="D,D-DIPEPTIDE TRANSPORT ATP-BINDING PROTEIN DDPF-RELATED"/>
    <property type="match status" value="1"/>
</dbReference>
<feature type="domain" description="ABC transporter" evidence="5">
    <location>
        <begin position="2"/>
        <end position="246"/>
    </location>
</feature>
<proteinExistence type="inferred from homology"/>
<accession>A0ABU3G9A0</accession>
<dbReference type="InterPro" id="IPR017871">
    <property type="entry name" value="ABC_transporter-like_CS"/>
</dbReference>
<evidence type="ECO:0000256" key="1">
    <source>
        <dbReference type="ARBA" id="ARBA00005417"/>
    </source>
</evidence>
<dbReference type="RefSeq" id="WP_311861173.1">
    <property type="nucleotide sequence ID" value="NZ_JAUZVV010000001.1"/>
</dbReference>
<dbReference type="Proteomes" id="UP001251849">
    <property type="component" value="Unassembled WGS sequence"/>
</dbReference>
<dbReference type="Gene3D" id="3.40.50.300">
    <property type="entry name" value="P-loop containing nucleotide triphosphate hydrolases"/>
    <property type="match status" value="1"/>
</dbReference>
<dbReference type="SMART" id="SM00382">
    <property type="entry name" value="AAA"/>
    <property type="match status" value="1"/>
</dbReference>
<dbReference type="PROSITE" id="PS00211">
    <property type="entry name" value="ABC_TRANSPORTER_1"/>
    <property type="match status" value="1"/>
</dbReference>
<protein>
    <submittedName>
        <fullName evidence="6">ATP-binding cassette domain-containing protein</fullName>
    </submittedName>
</protein>
<dbReference type="PROSITE" id="PS50893">
    <property type="entry name" value="ABC_TRANSPORTER_2"/>
    <property type="match status" value="1"/>
</dbReference>
<comment type="similarity">
    <text evidence="1">Belongs to the ABC transporter superfamily.</text>
</comment>
<keyword evidence="3" id="KW-0547">Nucleotide-binding</keyword>
<dbReference type="InterPro" id="IPR003439">
    <property type="entry name" value="ABC_transporter-like_ATP-bd"/>
</dbReference>
<evidence type="ECO:0000313" key="6">
    <source>
        <dbReference type="EMBL" id="MDT3316388.1"/>
    </source>
</evidence>
<dbReference type="GO" id="GO:0005524">
    <property type="term" value="F:ATP binding"/>
    <property type="evidence" value="ECO:0007669"/>
    <property type="project" value="UniProtKB-KW"/>
</dbReference>
<keyword evidence="7" id="KW-1185">Reference proteome</keyword>
<dbReference type="Pfam" id="PF00005">
    <property type="entry name" value="ABC_tran"/>
    <property type="match status" value="1"/>
</dbReference>
<evidence type="ECO:0000256" key="4">
    <source>
        <dbReference type="ARBA" id="ARBA00022840"/>
    </source>
</evidence>